<protein>
    <submittedName>
        <fullName evidence="1">Uncharacterized protein</fullName>
    </submittedName>
</protein>
<accession>A0A4Y2MN99</accession>
<sequence>MEAEIETFPTHWTSLSDELLFITGTERFLRPSSLLLDTPLMMSLFRVRLGNPSRSIGVSSHADANMPDVWIDEVHRFRIWGINQSAGWCNPQKTGARNFEGPTESEW</sequence>
<evidence type="ECO:0000313" key="2">
    <source>
        <dbReference type="Proteomes" id="UP000499080"/>
    </source>
</evidence>
<dbReference type="EMBL" id="BGPR01007561">
    <property type="protein sequence ID" value="GBN27874.1"/>
    <property type="molecule type" value="Genomic_DNA"/>
</dbReference>
<dbReference type="Proteomes" id="UP000499080">
    <property type="component" value="Unassembled WGS sequence"/>
</dbReference>
<reference evidence="1 2" key="1">
    <citation type="journal article" date="2019" name="Sci. Rep.">
        <title>Orb-weaving spider Araneus ventricosus genome elucidates the spidroin gene catalogue.</title>
        <authorList>
            <person name="Kono N."/>
            <person name="Nakamura H."/>
            <person name="Ohtoshi R."/>
            <person name="Moran D.A.P."/>
            <person name="Shinohara A."/>
            <person name="Yoshida Y."/>
            <person name="Fujiwara M."/>
            <person name="Mori M."/>
            <person name="Tomita M."/>
            <person name="Arakawa K."/>
        </authorList>
    </citation>
    <scope>NUCLEOTIDE SEQUENCE [LARGE SCALE GENOMIC DNA]</scope>
</reference>
<evidence type="ECO:0000313" key="1">
    <source>
        <dbReference type="EMBL" id="GBN27874.1"/>
    </source>
</evidence>
<organism evidence="1 2">
    <name type="scientific">Araneus ventricosus</name>
    <name type="common">Orbweaver spider</name>
    <name type="synonym">Epeira ventricosa</name>
    <dbReference type="NCBI Taxonomy" id="182803"/>
    <lineage>
        <taxon>Eukaryota</taxon>
        <taxon>Metazoa</taxon>
        <taxon>Ecdysozoa</taxon>
        <taxon>Arthropoda</taxon>
        <taxon>Chelicerata</taxon>
        <taxon>Arachnida</taxon>
        <taxon>Araneae</taxon>
        <taxon>Araneomorphae</taxon>
        <taxon>Entelegynae</taxon>
        <taxon>Araneoidea</taxon>
        <taxon>Araneidae</taxon>
        <taxon>Araneus</taxon>
    </lineage>
</organism>
<comment type="caution">
    <text evidence="1">The sequence shown here is derived from an EMBL/GenBank/DDBJ whole genome shotgun (WGS) entry which is preliminary data.</text>
</comment>
<dbReference type="AlphaFoldDB" id="A0A4Y2MN99"/>
<name>A0A4Y2MN99_ARAVE</name>
<gene>
    <name evidence="1" type="ORF">AVEN_250167_1</name>
</gene>
<proteinExistence type="predicted"/>
<keyword evidence="2" id="KW-1185">Reference proteome</keyword>